<dbReference type="SMART" id="SM00267">
    <property type="entry name" value="GGDEF"/>
    <property type="match status" value="1"/>
</dbReference>
<accession>A0A7V7G218</accession>
<dbReference type="AlphaFoldDB" id="A0A7V7G218"/>
<gene>
    <name evidence="4" type="ORF">F0A17_00180</name>
</gene>
<protein>
    <submittedName>
        <fullName evidence="4">GGDEF domain-containing protein</fullName>
    </submittedName>
</protein>
<evidence type="ECO:0000313" key="4">
    <source>
        <dbReference type="EMBL" id="KAA0014128.1"/>
    </source>
</evidence>
<dbReference type="PANTHER" id="PTHR33121:SF79">
    <property type="entry name" value="CYCLIC DI-GMP PHOSPHODIESTERASE PDED-RELATED"/>
    <property type="match status" value="1"/>
</dbReference>
<dbReference type="PROSITE" id="PS50883">
    <property type="entry name" value="EAL"/>
    <property type="match status" value="1"/>
</dbReference>
<dbReference type="InterPro" id="IPR029787">
    <property type="entry name" value="Nucleotide_cyclase"/>
</dbReference>
<feature type="domain" description="EAL" evidence="2">
    <location>
        <begin position="307"/>
        <end position="555"/>
    </location>
</feature>
<dbReference type="PROSITE" id="PS50887">
    <property type="entry name" value="GGDEF"/>
    <property type="match status" value="1"/>
</dbReference>
<dbReference type="Pfam" id="PF00990">
    <property type="entry name" value="GGDEF"/>
    <property type="match status" value="1"/>
</dbReference>
<feature type="domain" description="GGDEF" evidence="3">
    <location>
        <begin position="167"/>
        <end position="299"/>
    </location>
</feature>
<dbReference type="InterPro" id="IPR050706">
    <property type="entry name" value="Cyclic-di-GMP_PDE-like"/>
</dbReference>
<feature type="transmembrane region" description="Helical" evidence="1">
    <location>
        <begin position="101"/>
        <end position="122"/>
    </location>
</feature>
<dbReference type="InterPro" id="IPR035919">
    <property type="entry name" value="EAL_sf"/>
</dbReference>
<keyword evidence="1" id="KW-0812">Transmembrane</keyword>
<dbReference type="Gene3D" id="3.20.20.450">
    <property type="entry name" value="EAL domain"/>
    <property type="match status" value="1"/>
</dbReference>
<dbReference type="InterPro" id="IPR043128">
    <property type="entry name" value="Rev_trsase/Diguanyl_cyclase"/>
</dbReference>
<keyword evidence="1" id="KW-1133">Transmembrane helix</keyword>
<evidence type="ECO:0000259" key="2">
    <source>
        <dbReference type="PROSITE" id="PS50883"/>
    </source>
</evidence>
<dbReference type="GO" id="GO:0071111">
    <property type="term" value="F:cyclic-guanylate-specific phosphodiesterase activity"/>
    <property type="evidence" value="ECO:0007669"/>
    <property type="project" value="InterPro"/>
</dbReference>
<keyword evidence="1" id="KW-0472">Membrane</keyword>
<feature type="transmembrane region" description="Helical" evidence="1">
    <location>
        <begin position="78"/>
        <end position="95"/>
    </location>
</feature>
<dbReference type="RefSeq" id="WP_149326343.1">
    <property type="nucleotide sequence ID" value="NZ_VTPY01000001.1"/>
</dbReference>
<dbReference type="EMBL" id="VTPY01000001">
    <property type="protein sequence ID" value="KAA0014128.1"/>
    <property type="molecule type" value="Genomic_DNA"/>
</dbReference>
<proteinExistence type="predicted"/>
<dbReference type="SUPFAM" id="SSF55073">
    <property type="entry name" value="Nucleotide cyclase"/>
    <property type="match status" value="1"/>
</dbReference>
<dbReference type="PANTHER" id="PTHR33121">
    <property type="entry name" value="CYCLIC DI-GMP PHOSPHODIESTERASE PDEF"/>
    <property type="match status" value="1"/>
</dbReference>
<dbReference type="InterPro" id="IPR001633">
    <property type="entry name" value="EAL_dom"/>
</dbReference>
<dbReference type="Proteomes" id="UP000486760">
    <property type="component" value="Unassembled WGS sequence"/>
</dbReference>
<evidence type="ECO:0000313" key="5">
    <source>
        <dbReference type="Proteomes" id="UP000486760"/>
    </source>
</evidence>
<dbReference type="Gene3D" id="3.30.70.270">
    <property type="match status" value="1"/>
</dbReference>
<dbReference type="CDD" id="cd01948">
    <property type="entry name" value="EAL"/>
    <property type="match status" value="1"/>
</dbReference>
<evidence type="ECO:0000259" key="3">
    <source>
        <dbReference type="PROSITE" id="PS50887"/>
    </source>
</evidence>
<dbReference type="SMART" id="SM00052">
    <property type="entry name" value="EAL"/>
    <property type="match status" value="1"/>
</dbReference>
<feature type="transmembrane region" description="Helical" evidence="1">
    <location>
        <begin position="27"/>
        <end position="47"/>
    </location>
</feature>
<dbReference type="SUPFAM" id="SSF141868">
    <property type="entry name" value="EAL domain-like"/>
    <property type="match status" value="1"/>
</dbReference>
<organism evidence="4 5">
    <name type="scientific">Billgrantia pellis</name>
    <dbReference type="NCBI Taxonomy" id="2606936"/>
    <lineage>
        <taxon>Bacteria</taxon>
        <taxon>Pseudomonadati</taxon>
        <taxon>Pseudomonadota</taxon>
        <taxon>Gammaproteobacteria</taxon>
        <taxon>Oceanospirillales</taxon>
        <taxon>Halomonadaceae</taxon>
        <taxon>Billgrantia</taxon>
    </lineage>
</organism>
<evidence type="ECO:0000256" key="1">
    <source>
        <dbReference type="SAM" id="Phobius"/>
    </source>
</evidence>
<sequence>MVLKGSSSGSRQTLESRWQACPAALRHLLRGIVLTALLALGAALVYVTGGTRYAYPYLMLIPVLLAGAWYTWKGSLTVAFAAGLLMAVMPLSVATGESQTMLNWLIRLGLFLVIGGFAGGLFERLQQSRISMELAARTDPRAGLPNDIALESDLTRWLWRHPRQDGRTVGLVLVRLDDLDDVVEALGADASDALAVAMSERFSRLGPNLAGCYRLNDAELMLLFWPVAREELERLALRVVELGEDNLVVLGVPLRVQLVLGSTLQQHEQDTPGSLIREARIAMLAASEKHRSHCHFQPSFARRSVQNVKLIARVRRGLELGEFELHYQPKVRLRDGRINGCEGLIRWRDESGSLVSPGLFMPKVENTTLIAPVTRFVLNEACDFAMRYGNRVSINFSVRNLMDDVLLEELRQRVQETDMDPALLEIEITESALMHDLFAAKLALERMCGFGIHVSVDDFGTGFSSFEYLRHLPITGLKIDRAFVSGMEQDVRARKLMACLIEVGHALNLEVTAEGVETEPQHHILRELGCDQAQGFLYAKAMPGDDLLLWCRERERRLRQGDPFVTARNQRPASFR</sequence>
<feature type="transmembrane region" description="Helical" evidence="1">
    <location>
        <begin position="53"/>
        <end position="71"/>
    </location>
</feature>
<dbReference type="Pfam" id="PF00563">
    <property type="entry name" value="EAL"/>
    <property type="match status" value="1"/>
</dbReference>
<dbReference type="InterPro" id="IPR000160">
    <property type="entry name" value="GGDEF_dom"/>
</dbReference>
<keyword evidence="5" id="KW-1185">Reference proteome</keyword>
<name>A0A7V7G218_9GAMM</name>
<comment type="caution">
    <text evidence="4">The sequence shown here is derived from an EMBL/GenBank/DDBJ whole genome shotgun (WGS) entry which is preliminary data.</text>
</comment>
<reference evidence="4 5" key="1">
    <citation type="submission" date="2019-08" db="EMBL/GenBank/DDBJ databases">
        <title>Bioinformatics analysis of the strain L3 and L5.</title>
        <authorList>
            <person name="Li X."/>
        </authorList>
    </citation>
    <scope>NUCLEOTIDE SEQUENCE [LARGE SCALE GENOMIC DNA]</scope>
    <source>
        <strain evidence="4 5">L5</strain>
    </source>
</reference>